<comment type="caution">
    <text evidence="2">The sequence shown here is derived from an EMBL/GenBank/DDBJ whole genome shotgun (WGS) entry which is preliminary data.</text>
</comment>
<dbReference type="PANTHER" id="PTHR43798:SF33">
    <property type="entry name" value="HYDROLASE, PUTATIVE (AFU_ORTHOLOGUE AFUA_2G14860)-RELATED"/>
    <property type="match status" value="1"/>
</dbReference>
<dbReference type="InterPro" id="IPR050266">
    <property type="entry name" value="AB_hydrolase_sf"/>
</dbReference>
<accession>A0A8H5ZU92</accession>
<dbReference type="InterPro" id="IPR029058">
    <property type="entry name" value="AB_hydrolase_fold"/>
</dbReference>
<dbReference type="InterPro" id="IPR000639">
    <property type="entry name" value="Epox_hydrolase-like"/>
</dbReference>
<protein>
    <recommendedName>
        <fullName evidence="1">AB hydrolase-1 domain-containing protein</fullName>
    </recommendedName>
</protein>
<dbReference type="EMBL" id="SPNV01000455">
    <property type="protein sequence ID" value="KAF5855309.1"/>
    <property type="molecule type" value="Genomic_DNA"/>
</dbReference>
<dbReference type="InterPro" id="IPR000073">
    <property type="entry name" value="AB_hydrolase_1"/>
</dbReference>
<dbReference type="Proteomes" id="UP000541154">
    <property type="component" value="Unassembled WGS sequence"/>
</dbReference>
<sequence length="283" mass="31973">MQPIVTNNVLIKDNRITYGIHGTGQPVVLLHGTPSSSLLWRNVVPRLTEAGFKVHVFDLLGYGLSERPWDPNVDTSMSGQVPILEGLLAHWGLGTFHLVAHDIGGGIAQRFGIFYPHRLRSLTLIDVVSFDSYPSKRTREQMKNGLQQLIDASDPDPRAHFREWLLDSVHDKQKFADGSLETFLEYMSGPIGQGSLFQHQVRHYDPVHTMEIADRLHELGKIPVKIIWGADDAWQVVDWAYKLNKAIPGSDLEILESCGHFSPEDQPEKLSQIILSFLYLHQK</sequence>
<evidence type="ECO:0000259" key="1">
    <source>
        <dbReference type="Pfam" id="PF00561"/>
    </source>
</evidence>
<dbReference type="PRINTS" id="PR00412">
    <property type="entry name" value="EPOXHYDRLASE"/>
</dbReference>
<dbReference type="GO" id="GO:0016020">
    <property type="term" value="C:membrane"/>
    <property type="evidence" value="ECO:0007669"/>
    <property type="project" value="TreeGrafter"/>
</dbReference>
<dbReference type="PANTHER" id="PTHR43798">
    <property type="entry name" value="MONOACYLGLYCEROL LIPASE"/>
    <property type="match status" value="1"/>
</dbReference>
<dbReference type="AlphaFoldDB" id="A0A8H5ZU92"/>
<name>A0A8H5ZU92_PETAA</name>
<proteinExistence type="predicted"/>
<organism evidence="2 3">
    <name type="scientific">Petromyces alliaceus</name>
    <name type="common">Aspergillus alliaceus</name>
    <dbReference type="NCBI Taxonomy" id="209559"/>
    <lineage>
        <taxon>Eukaryota</taxon>
        <taxon>Fungi</taxon>
        <taxon>Dikarya</taxon>
        <taxon>Ascomycota</taxon>
        <taxon>Pezizomycotina</taxon>
        <taxon>Eurotiomycetes</taxon>
        <taxon>Eurotiomycetidae</taxon>
        <taxon>Eurotiales</taxon>
        <taxon>Aspergillaceae</taxon>
        <taxon>Aspergillus</taxon>
        <taxon>Aspergillus subgen. Circumdati</taxon>
    </lineage>
</organism>
<feature type="domain" description="AB hydrolase-1" evidence="1">
    <location>
        <begin position="26"/>
        <end position="265"/>
    </location>
</feature>
<evidence type="ECO:0000313" key="2">
    <source>
        <dbReference type="EMBL" id="KAF5855309.1"/>
    </source>
</evidence>
<dbReference type="PRINTS" id="PR00111">
    <property type="entry name" value="ABHYDROLASE"/>
</dbReference>
<dbReference type="SUPFAM" id="SSF53474">
    <property type="entry name" value="alpha/beta-Hydrolases"/>
    <property type="match status" value="1"/>
</dbReference>
<reference evidence="2 3" key="1">
    <citation type="submission" date="2019-04" db="EMBL/GenBank/DDBJ databases">
        <title>Aspergillus burnettii sp. nov., novel species from soil in southeast Queensland.</title>
        <authorList>
            <person name="Gilchrist C.L.M."/>
            <person name="Pitt J.I."/>
            <person name="Lange L."/>
            <person name="Lacey H.J."/>
            <person name="Vuong D."/>
            <person name="Midgley D.J."/>
            <person name="Greenfield P."/>
            <person name="Bradbury M."/>
            <person name="Lacey E."/>
            <person name="Busk P.K."/>
            <person name="Pilgaard B."/>
            <person name="Chooi Y.H."/>
            <person name="Piggott A.M."/>
        </authorList>
    </citation>
    <scope>NUCLEOTIDE SEQUENCE [LARGE SCALE GENOMIC DNA]</scope>
    <source>
        <strain evidence="2 3">FRR 5400</strain>
    </source>
</reference>
<gene>
    <name evidence="2" type="ORF">ETB97_009468</name>
</gene>
<dbReference type="Gene3D" id="3.40.50.1820">
    <property type="entry name" value="alpha/beta hydrolase"/>
    <property type="match status" value="1"/>
</dbReference>
<evidence type="ECO:0000313" key="3">
    <source>
        <dbReference type="Proteomes" id="UP000541154"/>
    </source>
</evidence>
<dbReference type="GO" id="GO:0003824">
    <property type="term" value="F:catalytic activity"/>
    <property type="evidence" value="ECO:0007669"/>
    <property type="project" value="InterPro"/>
</dbReference>
<keyword evidence="3" id="KW-1185">Reference proteome</keyword>
<dbReference type="Pfam" id="PF00561">
    <property type="entry name" value="Abhydrolase_1"/>
    <property type="match status" value="1"/>
</dbReference>